<dbReference type="CDD" id="cd00298">
    <property type="entry name" value="ACD_sHsps_p23-like"/>
    <property type="match status" value="1"/>
</dbReference>
<evidence type="ECO:0000256" key="1">
    <source>
        <dbReference type="PROSITE-ProRule" id="PRU00285"/>
    </source>
</evidence>
<gene>
    <name evidence="5" type="ORF">PAPOLLO_LOCUS5916</name>
</gene>
<comment type="similarity">
    <text evidence="1">Belongs to the small heat shock protein (HSP20) family.</text>
</comment>
<feature type="chain" id="PRO_5035848972" evidence="3">
    <location>
        <begin position="16"/>
        <end position="242"/>
    </location>
</feature>
<evidence type="ECO:0000259" key="4">
    <source>
        <dbReference type="PROSITE" id="PS01031"/>
    </source>
</evidence>
<accession>A0A8S3WGR6</accession>
<organism evidence="5 6">
    <name type="scientific">Parnassius apollo</name>
    <name type="common">Apollo butterfly</name>
    <name type="synonym">Papilio apollo</name>
    <dbReference type="NCBI Taxonomy" id="110799"/>
    <lineage>
        <taxon>Eukaryota</taxon>
        <taxon>Metazoa</taxon>
        <taxon>Ecdysozoa</taxon>
        <taxon>Arthropoda</taxon>
        <taxon>Hexapoda</taxon>
        <taxon>Insecta</taxon>
        <taxon>Pterygota</taxon>
        <taxon>Neoptera</taxon>
        <taxon>Endopterygota</taxon>
        <taxon>Lepidoptera</taxon>
        <taxon>Glossata</taxon>
        <taxon>Ditrysia</taxon>
        <taxon>Papilionoidea</taxon>
        <taxon>Papilionidae</taxon>
        <taxon>Parnassiinae</taxon>
        <taxon>Parnassini</taxon>
        <taxon>Parnassius</taxon>
        <taxon>Parnassius</taxon>
    </lineage>
</organism>
<keyword evidence="6" id="KW-1185">Reference proteome</keyword>
<dbReference type="OrthoDB" id="7414394at2759"/>
<dbReference type="PROSITE" id="PS01031">
    <property type="entry name" value="SHSP"/>
    <property type="match status" value="1"/>
</dbReference>
<comment type="caution">
    <text evidence="5">The sequence shown here is derived from an EMBL/GenBank/DDBJ whole genome shotgun (WGS) entry which is preliminary data.</text>
</comment>
<sequence length="242" mass="27394">MFEIVLLGLLASVSAAPHHYSHGPPSPFRHGDEVGLGDRYFSDDIFDTRRFWMELSREMAMFDQLLVDFAKRFPSSVSSEGIDTETKEYKITIPLAGFEEKDIIVKAREGLLMVQAVQKPEGGVERSYLDMRTLPDIVNVNGSWTFNEGVLKIVFPLLSKTATEETTTEITTIVPELFKPESREEIDNQTNDNRDADVGVNRGDTDKEVEVMTNVIPKRQPVEATTYAVDLKDEIEFVPVRY</sequence>
<dbReference type="EMBL" id="CAJQZP010000366">
    <property type="protein sequence ID" value="CAG4958306.1"/>
    <property type="molecule type" value="Genomic_DNA"/>
</dbReference>
<keyword evidence="3" id="KW-0732">Signal</keyword>
<dbReference type="InterPro" id="IPR002068">
    <property type="entry name" value="A-crystallin/Hsp20_dom"/>
</dbReference>
<feature type="signal peptide" evidence="3">
    <location>
        <begin position="1"/>
        <end position="15"/>
    </location>
</feature>
<feature type="domain" description="SHSP" evidence="4">
    <location>
        <begin position="71"/>
        <end position="173"/>
    </location>
</feature>
<reference evidence="5" key="1">
    <citation type="submission" date="2021-04" db="EMBL/GenBank/DDBJ databases">
        <authorList>
            <person name="Tunstrom K."/>
        </authorList>
    </citation>
    <scope>NUCLEOTIDE SEQUENCE</scope>
</reference>
<evidence type="ECO:0000313" key="6">
    <source>
        <dbReference type="Proteomes" id="UP000691718"/>
    </source>
</evidence>
<dbReference type="Proteomes" id="UP000691718">
    <property type="component" value="Unassembled WGS sequence"/>
</dbReference>
<proteinExistence type="inferred from homology"/>
<dbReference type="AlphaFoldDB" id="A0A8S3WGR6"/>
<feature type="region of interest" description="Disordered" evidence="2">
    <location>
        <begin position="181"/>
        <end position="201"/>
    </location>
</feature>
<name>A0A8S3WGR6_PARAO</name>
<protein>
    <submittedName>
        <fullName evidence="5">(apollo) hypothetical protein</fullName>
    </submittedName>
</protein>
<evidence type="ECO:0000256" key="3">
    <source>
        <dbReference type="SAM" id="SignalP"/>
    </source>
</evidence>
<evidence type="ECO:0000313" key="5">
    <source>
        <dbReference type="EMBL" id="CAG4958306.1"/>
    </source>
</evidence>
<evidence type="ECO:0000256" key="2">
    <source>
        <dbReference type="SAM" id="MobiDB-lite"/>
    </source>
</evidence>